<evidence type="ECO:0000256" key="1">
    <source>
        <dbReference type="SAM" id="MobiDB-lite"/>
    </source>
</evidence>
<dbReference type="PANTHER" id="PTHR34835">
    <property type="entry name" value="OS07G0283600 PROTEIN-RELATED"/>
    <property type="match status" value="1"/>
</dbReference>
<dbReference type="ExpressionAtlas" id="B6SW47">
    <property type="expression patterns" value="baseline"/>
</dbReference>
<sequence length="286" mass="32435">MRRMFETSDRPGANYTRLQKHVVPRWILDKFASTNAEEFDDWAVQCFFIIVCNSFLFPTSSYYPTRFDYLICKDLEALGGFDWCRSLVDDIKDKAAIWKEKCGQKKTPIIQGCTALLMVYYLDNLDCPNVERNMDTPRWSQYSKDRIEKICNADRLTFKDGSLSYGKLHLLSKDRTVYSDIRGDDERQPKGQNVQLPAPSAIQARSAMSLSPNRSDTTNDHDVGKGGAGNLPEDLVFKLLTRVPLNDLTACRVVSSRWRSITYEPTSRATSSRAISATPTTPTSSP</sequence>
<dbReference type="Gene3D" id="1.20.1280.50">
    <property type="match status" value="1"/>
</dbReference>
<name>B6SW47_MAIZE</name>
<evidence type="ECO:0000313" key="3">
    <source>
        <dbReference type="EMBL" id="ACG29080.1"/>
    </source>
</evidence>
<feature type="region of interest" description="Disordered" evidence="1">
    <location>
        <begin position="265"/>
        <end position="286"/>
    </location>
</feature>
<dbReference type="EMBL" id="EU956962">
    <property type="protein sequence ID" value="ACG29080.1"/>
    <property type="molecule type" value="mRNA"/>
</dbReference>
<feature type="region of interest" description="Disordered" evidence="1">
    <location>
        <begin position="181"/>
        <end position="228"/>
    </location>
</feature>
<evidence type="ECO:0000259" key="2">
    <source>
        <dbReference type="SMART" id="SM00256"/>
    </source>
</evidence>
<dbReference type="AlphaFoldDB" id="B6SW47"/>
<dbReference type="Pfam" id="PF00646">
    <property type="entry name" value="F-box"/>
    <property type="match status" value="1"/>
</dbReference>
<dbReference type="SUPFAM" id="SSF81383">
    <property type="entry name" value="F-box domain"/>
    <property type="match status" value="1"/>
</dbReference>
<protein>
    <recommendedName>
        <fullName evidence="2">F-box domain-containing protein</fullName>
    </recommendedName>
</protein>
<proteinExistence type="evidence at transcript level"/>
<organism evidence="3">
    <name type="scientific">Zea mays</name>
    <name type="common">Maize</name>
    <dbReference type="NCBI Taxonomy" id="4577"/>
    <lineage>
        <taxon>Eukaryota</taxon>
        <taxon>Viridiplantae</taxon>
        <taxon>Streptophyta</taxon>
        <taxon>Embryophyta</taxon>
        <taxon>Tracheophyta</taxon>
        <taxon>Spermatophyta</taxon>
        <taxon>Magnoliopsida</taxon>
        <taxon>Liliopsida</taxon>
        <taxon>Poales</taxon>
        <taxon>Poaceae</taxon>
        <taxon>PACMAD clade</taxon>
        <taxon>Panicoideae</taxon>
        <taxon>Andropogonodae</taxon>
        <taxon>Andropogoneae</taxon>
        <taxon>Tripsacinae</taxon>
        <taxon>Zea</taxon>
    </lineage>
</organism>
<accession>B6SW47</accession>
<dbReference type="SMART" id="SM00256">
    <property type="entry name" value="FBOX"/>
    <property type="match status" value="1"/>
</dbReference>
<dbReference type="InterPro" id="IPR001810">
    <property type="entry name" value="F-box_dom"/>
</dbReference>
<reference evidence="3" key="1">
    <citation type="journal article" date="2009" name="Plant Mol. Biol.">
        <title>Insights into corn genes derived from large-scale cDNA sequencing.</title>
        <authorList>
            <person name="Alexandrov N.N."/>
            <person name="Brover V.V."/>
            <person name="Freidin S."/>
            <person name="Troukhan M.E."/>
            <person name="Tatarinova T.V."/>
            <person name="Zhang H."/>
            <person name="Swaller T.J."/>
            <person name="Lu Y.P."/>
            <person name="Bouck J."/>
            <person name="Flavell R.B."/>
            <person name="Feldmann K.A."/>
        </authorList>
    </citation>
    <scope>NUCLEOTIDE SEQUENCE</scope>
</reference>
<feature type="domain" description="F-box" evidence="2">
    <location>
        <begin position="231"/>
        <end position="271"/>
    </location>
</feature>
<feature type="compositionally biased region" description="Polar residues" evidence="1">
    <location>
        <begin position="206"/>
        <end position="216"/>
    </location>
</feature>
<dbReference type="InterPro" id="IPR036047">
    <property type="entry name" value="F-box-like_dom_sf"/>
</dbReference>
<dbReference type="PANTHER" id="PTHR34835:SF71">
    <property type="entry name" value="UBIQUITIN-LIKE PROTEASE FAMILY PROFILE DOMAIN-CONTAINING PROTEIN"/>
    <property type="match status" value="1"/>
</dbReference>